<reference evidence="3 4" key="1">
    <citation type="submission" date="2018-03" db="EMBL/GenBank/DDBJ databases">
        <title>Whole genome sequencing of Histamine producing bacteria.</title>
        <authorList>
            <person name="Butler K."/>
        </authorList>
    </citation>
    <scope>NUCLEOTIDE SEQUENCE [LARGE SCALE GENOMIC DNA]</scope>
    <source>
        <strain evidence="3 4">DSM 16190</strain>
    </source>
</reference>
<keyword evidence="4" id="KW-1185">Reference proteome</keyword>
<evidence type="ECO:0000256" key="1">
    <source>
        <dbReference type="SAM" id="SignalP"/>
    </source>
</evidence>
<proteinExistence type="predicted"/>
<dbReference type="InterPro" id="IPR025411">
    <property type="entry name" value="DUF4136"/>
</dbReference>
<accession>A0A2T3N2Q6</accession>
<name>A0A2T3N2Q6_9GAMM</name>
<dbReference type="Gene3D" id="3.30.160.670">
    <property type="match status" value="1"/>
</dbReference>
<feature type="domain" description="DUF4136" evidence="2">
    <location>
        <begin position="21"/>
        <end position="172"/>
    </location>
</feature>
<dbReference type="Pfam" id="PF13590">
    <property type="entry name" value="DUF4136"/>
    <property type="match status" value="1"/>
</dbReference>
<comment type="caution">
    <text evidence="3">The sequence shown here is derived from an EMBL/GenBank/DDBJ whole genome shotgun (WGS) entry which is preliminary data.</text>
</comment>
<sequence>MANLFRSACLCLLLVGCSADVSTDYNSQINYSQFKTYQFAAPPSQTAVSLDATRVEEAISTQLANKGLQHVSESSADLTVKHYIEKQSDFESYGTSVGFGYASRNVGIGFSSPTRYKEYKYGKLIVELIENTSNQVVWRSVSQRRLTETMTPSSRIEFIDKQISEMFKQYPPQ</sequence>
<dbReference type="PROSITE" id="PS51257">
    <property type="entry name" value="PROKAR_LIPOPROTEIN"/>
    <property type="match status" value="1"/>
</dbReference>
<gene>
    <name evidence="3" type="ORF">C9I89_03675</name>
</gene>
<evidence type="ECO:0000313" key="4">
    <source>
        <dbReference type="Proteomes" id="UP000240904"/>
    </source>
</evidence>
<dbReference type="RefSeq" id="WP_107282010.1">
    <property type="nucleotide sequence ID" value="NZ_PYMC01000002.1"/>
</dbReference>
<dbReference type="OrthoDB" id="329837at2"/>
<dbReference type="AlphaFoldDB" id="A0A2T3N2Q6"/>
<dbReference type="EMBL" id="PYMC01000002">
    <property type="protein sequence ID" value="PSW06646.1"/>
    <property type="molecule type" value="Genomic_DNA"/>
</dbReference>
<evidence type="ECO:0000259" key="2">
    <source>
        <dbReference type="Pfam" id="PF13590"/>
    </source>
</evidence>
<feature type="signal peptide" evidence="1">
    <location>
        <begin position="1"/>
        <end position="21"/>
    </location>
</feature>
<protein>
    <submittedName>
        <fullName evidence="3">DUF4136 domain-containing protein</fullName>
    </submittedName>
</protein>
<evidence type="ECO:0000313" key="3">
    <source>
        <dbReference type="EMBL" id="PSW06646.1"/>
    </source>
</evidence>
<organism evidence="3 4">
    <name type="scientific">Photobacterium lipolyticum</name>
    <dbReference type="NCBI Taxonomy" id="266810"/>
    <lineage>
        <taxon>Bacteria</taxon>
        <taxon>Pseudomonadati</taxon>
        <taxon>Pseudomonadota</taxon>
        <taxon>Gammaproteobacteria</taxon>
        <taxon>Vibrionales</taxon>
        <taxon>Vibrionaceae</taxon>
        <taxon>Photobacterium</taxon>
    </lineage>
</organism>
<feature type="chain" id="PRO_5015525294" evidence="1">
    <location>
        <begin position="22"/>
        <end position="173"/>
    </location>
</feature>
<keyword evidence="1" id="KW-0732">Signal</keyword>
<dbReference type="Proteomes" id="UP000240904">
    <property type="component" value="Unassembled WGS sequence"/>
</dbReference>